<keyword evidence="1" id="KW-0472">Membrane</keyword>
<evidence type="ECO:0000313" key="2">
    <source>
        <dbReference type="EMBL" id="KAH3689254.1"/>
    </source>
</evidence>
<sequence>MSYAFFMIGCCFGIPFIVMSVCNVLILRNVRASRLRVKTSSEPQQSPASIKTSINRLTIGSTKVRMTSKIVPTKVGKSTTTLHTPFFQSTKSSLTRQQCSRFLHPDWKPASENTPSGRCSLVTAISLDPSSDVSFVLPSNSETEFNAQGPVIISK</sequence>
<name>A0A9D3XVF3_DREPO</name>
<evidence type="ECO:0000256" key="1">
    <source>
        <dbReference type="SAM" id="Phobius"/>
    </source>
</evidence>
<reference evidence="2" key="1">
    <citation type="journal article" date="2019" name="bioRxiv">
        <title>The Genome of the Zebra Mussel, Dreissena polymorpha: A Resource for Invasive Species Research.</title>
        <authorList>
            <person name="McCartney M.A."/>
            <person name="Auch B."/>
            <person name="Kono T."/>
            <person name="Mallez S."/>
            <person name="Zhang Y."/>
            <person name="Obille A."/>
            <person name="Becker A."/>
            <person name="Abrahante J.E."/>
            <person name="Garbe J."/>
            <person name="Badalamenti J.P."/>
            <person name="Herman A."/>
            <person name="Mangelson H."/>
            <person name="Liachko I."/>
            <person name="Sullivan S."/>
            <person name="Sone E.D."/>
            <person name="Koren S."/>
            <person name="Silverstein K.A.T."/>
            <person name="Beckman K.B."/>
            <person name="Gohl D.M."/>
        </authorList>
    </citation>
    <scope>NUCLEOTIDE SEQUENCE</scope>
    <source>
        <strain evidence="2">Duluth1</strain>
        <tissue evidence="2">Whole animal</tissue>
    </source>
</reference>
<dbReference type="CDD" id="cd00637">
    <property type="entry name" value="7tm_classA_rhodopsin-like"/>
    <property type="match status" value="1"/>
</dbReference>
<evidence type="ECO:0000313" key="3">
    <source>
        <dbReference type="Proteomes" id="UP000828390"/>
    </source>
</evidence>
<proteinExistence type="predicted"/>
<comment type="caution">
    <text evidence="2">The sequence shown here is derived from an EMBL/GenBank/DDBJ whole genome shotgun (WGS) entry which is preliminary data.</text>
</comment>
<reference evidence="2" key="2">
    <citation type="submission" date="2020-11" db="EMBL/GenBank/DDBJ databases">
        <authorList>
            <person name="McCartney M.A."/>
            <person name="Auch B."/>
            <person name="Kono T."/>
            <person name="Mallez S."/>
            <person name="Becker A."/>
            <person name="Gohl D.M."/>
            <person name="Silverstein K.A.T."/>
            <person name="Koren S."/>
            <person name="Bechman K.B."/>
            <person name="Herman A."/>
            <person name="Abrahante J.E."/>
            <person name="Garbe J."/>
        </authorList>
    </citation>
    <scope>NUCLEOTIDE SEQUENCE</scope>
    <source>
        <strain evidence="2">Duluth1</strain>
        <tissue evidence="2">Whole animal</tissue>
    </source>
</reference>
<organism evidence="2 3">
    <name type="scientific">Dreissena polymorpha</name>
    <name type="common">Zebra mussel</name>
    <name type="synonym">Mytilus polymorpha</name>
    <dbReference type="NCBI Taxonomy" id="45954"/>
    <lineage>
        <taxon>Eukaryota</taxon>
        <taxon>Metazoa</taxon>
        <taxon>Spiralia</taxon>
        <taxon>Lophotrochozoa</taxon>
        <taxon>Mollusca</taxon>
        <taxon>Bivalvia</taxon>
        <taxon>Autobranchia</taxon>
        <taxon>Heteroconchia</taxon>
        <taxon>Euheterodonta</taxon>
        <taxon>Imparidentia</taxon>
        <taxon>Neoheterodontei</taxon>
        <taxon>Myida</taxon>
        <taxon>Dreissenoidea</taxon>
        <taxon>Dreissenidae</taxon>
        <taxon>Dreissena</taxon>
    </lineage>
</organism>
<protein>
    <submittedName>
        <fullName evidence="2">Uncharacterized protein</fullName>
    </submittedName>
</protein>
<dbReference type="EMBL" id="JAIWYP010000129">
    <property type="protein sequence ID" value="KAH3689254.1"/>
    <property type="molecule type" value="Genomic_DNA"/>
</dbReference>
<dbReference type="Proteomes" id="UP000828390">
    <property type="component" value="Unassembled WGS sequence"/>
</dbReference>
<dbReference type="AlphaFoldDB" id="A0A9D3XVF3"/>
<dbReference type="SUPFAM" id="SSF81321">
    <property type="entry name" value="Family A G protein-coupled receptor-like"/>
    <property type="match status" value="1"/>
</dbReference>
<gene>
    <name evidence="2" type="ORF">DPMN_192484</name>
</gene>
<feature type="transmembrane region" description="Helical" evidence="1">
    <location>
        <begin position="6"/>
        <end position="27"/>
    </location>
</feature>
<keyword evidence="1" id="KW-1133">Transmembrane helix</keyword>
<accession>A0A9D3XVF3</accession>
<keyword evidence="3" id="KW-1185">Reference proteome</keyword>
<dbReference type="Gene3D" id="1.20.1070.10">
    <property type="entry name" value="Rhodopsin 7-helix transmembrane proteins"/>
    <property type="match status" value="1"/>
</dbReference>
<keyword evidence="1" id="KW-0812">Transmembrane</keyword>